<keyword evidence="3 6" id="KW-0274">FAD</keyword>
<organism evidence="8 9">
    <name type="scientific">Desulfobulbus oligotrophicus</name>
    <dbReference type="NCBI Taxonomy" id="1909699"/>
    <lineage>
        <taxon>Bacteria</taxon>
        <taxon>Pseudomonadati</taxon>
        <taxon>Thermodesulfobacteriota</taxon>
        <taxon>Desulfobulbia</taxon>
        <taxon>Desulfobulbales</taxon>
        <taxon>Desulfobulbaceae</taxon>
        <taxon>Desulfobulbus</taxon>
    </lineage>
</organism>
<dbReference type="Gene3D" id="3.50.50.60">
    <property type="entry name" value="FAD/NAD(P)-binding domain"/>
    <property type="match status" value="1"/>
</dbReference>
<dbReference type="GO" id="GO:0005737">
    <property type="term" value="C:cytoplasm"/>
    <property type="evidence" value="ECO:0007669"/>
    <property type="project" value="UniProtKB-SubCell"/>
</dbReference>
<sequence>MKSIPYDLCIVGAGVSGLSAATFARALCPDLNVLVMEQADGPGGAIASYSDSGYLAEWGPHGFLDNCAESRELIRLGGLEKEVVTASLAKFVRYLCLNGRLQCIPQKPWTIVRQPLIPWSAKLRVLADVWKRPLKGEPSVADWVAHRFGAALVPFADAVFTGTYAGDIERLRIDAVMPGVREMEQRHGSVIRGMLAKMRAAGKEKRTKRGLPSMISFNNGMAALPRRLAANLADIIEYGTTVQGLTRQPDGWLVHSNRGEVRCRKLLLALPINTSLQILGAALPVMPPPVSAIPEARIFSVLLGFDSRAQIPHGFGYLAPEQEQRFTLGALFSSHMFPGRAPAGCQLVEALVGGRRHPERLRLSDADLVDAVYHDLRQLMELSLPVYSAVLRPSSGIPQLEHGYMGLLHWRQTVHTTHADMRCCGFGWRGVGINDMVREARQAVAALVEQSGEEQSVEVKKIYF</sequence>
<dbReference type="EC" id="1.3.3.15" evidence="6"/>
<name>A0A7T6APT3_9BACT</name>
<dbReference type="NCBIfam" id="TIGR00562">
    <property type="entry name" value="proto_IX_ox"/>
    <property type="match status" value="1"/>
</dbReference>
<comment type="cofactor">
    <cofactor evidence="1 6">
        <name>FAD</name>
        <dbReference type="ChEBI" id="CHEBI:57692"/>
    </cofactor>
</comment>
<evidence type="ECO:0000256" key="6">
    <source>
        <dbReference type="RuleBase" id="RU364052"/>
    </source>
</evidence>
<evidence type="ECO:0000256" key="2">
    <source>
        <dbReference type="ARBA" id="ARBA00022630"/>
    </source>
</evidence>
<evidence type="ECO:0000313" key="9">
    <source>
        <dbReference type="Proteomes" id="UP000596092"/>
    </source>
</evidence>
<dbReference type="Pfam" id="PF01593">
    <property type="entry name" value="Amino_oxidase"/>
    <property type="match status" value="1"/>
</dbReference>
<dbReference type="PANTHER" id="PTHR42923">
    <property type="entry name" value="PROTOPORPHYRINOGEN OXIDASE"/>
    <property type="match status" value="1"/>
</dbReference>
<keyword evidence="4 6" id="KW-0560">Oxidoreductase</keyword>
<evidence type="ECO:0000256" key="5">
    <source>
        <dbReference type="ARBA" id="ARBA00023133"/>
    </source>
</evidence>
<comment type="function">
    <text evidence="6">Involved in coproporphyrin-dependent heme b biosynthesis. Catalyzes the oxidation of coproporphyrinogen III to coproporphyrin III.</text>
</comment>
<dbReference type="RefSeq" id="WP_199263699.1">
    <property type="nucleotide sequence ID" value="NZ_CP054140.1"/>
</dbReference>
<protein>
    <recommendedName>
        <fullName evidence="6">Coproporphyrinogen III oxidase</fullName>
        <ecNumber evidence="6">1.3.3.15</ecNumber>
    </recommendedName>
</protein>
<dbReference type="GO" id="GO:0004729">
    <property type="term" value="F:oxygen-dependent protoporphyrinogen oxidase activity"/>
    <property type="evidence" value="ECO:0007669"/>
    <property type="project" value="UniProtKB-UniRule"/>
</dbReference>
<dbReference type="PANTHER" id="PTHR42923:SF3">
    <property type="entry name" value="PROTOPORPHYRINOGEN OXIDASE"/>
    <property type="match status" value="1"/>
</dbReference>
<evidence type="ECO:0000313" key="8">
    <source>
        <dbReference type="EMBL" id="QQG64867.1"/>
    </source>
</evidence>
<comment type="subcellular location">
    <subcellularLocation>
        <location evidence="6">Cytoplasm</location>
    </subcellularLocation>
</comment>
<reference evidence="8 9" key="1">
    <citation type="submission" date="2020-05" db="EMBL/GenBank/DDBJ databases">
        <title>Complete genome of Desulfobulbus oligotrophicus.</title>
        <authorList>
            <person name="Podar M."/>
        </authorList>
    </citation>
    <scope>NUCLEOTIDE SEQUENCE [LARGE SCALE GENOMIC DNA]</scope>
    <source>
        <strain evidence="8 9">Prop6</strain>
    </source>
</reference>
<dbReference type="InterPro" id="IPR036188">
    <property type="entry name" value="FAD/NAD-bd_sf"/>
</dbReference>
<dbReference type="SUPFAM" id="SSF51905">
    <property type="entry name" value="FAD/NAD(P)-binding domain"/>
    <property type="match status" value="1"/>
</dbReference>
<comment type="similarity">
    <text evidence="6">Belongs to the protoporphyrinogen/coproporphyrinogen oxidase family. Coproporphyrinogen III oxidase subfamily.</text>
</comment>
<dbReference type="GO" id="GO:0006783">
    <property type="term" value="P:heme biosynthetic process"/>
    <property type="evidence" value="ECO:0007669"/>
    <property type="project" value="UniProtKB-UniRule"/>
</dbReference>
<evidence type="ECO:0000259" key="7">
    <source>
        <dbReference type="Pfam" id="PF01593"/>
    </source>
</evidence>
<dbReference type="SUPFAM" id="SSF54373">
    <property type="entry name" value="FAD-linked reductases, C-terminal domain"/>
    <property type="match status" value="1"/>
</dbReference>
<keyword evidence="9" id="KW-1185">Reference proteome</keyword>
<feature type="domain" description="Amine oxidase" evidence="7">
    <location>
        <begin position="16"/>
        <end position="381"/>
    </location>
</feature>
<proteinExistence type="inferred from homology"/>
<evidence type="ECO:0000256" key="1">
    <source>
        <dbReference type="ARBA" id="ARBA00001974"/>
    </source>
</evidence>
<accession>A0A7T6APT3</accession>
<comment type="catalytic activity">
    <reaction evidence="6">
        <text>coproporphyrinogen III + 3 O2 = coproporphyrin III + 3 H2O2</text>
        <dbReference type="Rhea" id="RHEA:43436"/>
        <dbReference type="ChEBI" id="CHEBI:15379"/>
        <dbReference type="ChEBI" id="CHEBI:16240"/>
        <dbReference type="ChEBI" id="CHEBI:57309"/>
        <dbReference type="ChEBI" id="CHEBI:131725"/>
        <dbReference type="EC" id="1.3.3.15"/>
    </reaction>
</comment>
<keyword evidence="2 6" id="KW-0285">Flavoprotein</keyword>
<dbReference type="AlphaFoldDB" id="A0A7T6APT3"/>
<comment type="pathway">
    <text evidence="6">Porphyrin-containing compound metabolism; protoheme biosynthesis.</text>
</comment>
<dbReference type="Proteomes" id="UP000596092">
    <property type="component" value="Chromosome"/>
</dbReference>
<dbReference type="InterPro" id="IPR002937">
    <property type="entry name" value="Amino_oxidase"/>
</dbReference>
<dbReference type="Gene3D" id="3.90.660.20">
    <property type="entry name" value="Protoporphyrinogen oxidase, mitochondrial, domain 2"/>
    <property type="match status" value="1"/>
</dbReference>
<evidence type="ECO:0000256" key="3">
    <source>
        <dbReference type="ARBA" id="ARBA00022827"/>
    </source>
</evidence>
<keyword evidence="5 6" id="KW-0350">Heme biosynthesis</keyword>
<gene>
    <name evidence="8" type="primary">hemG</name>
    <name evidence="8" type="ORF">HP555_02810</name>
</gene>
<evidence type="ECO:0000256" key="4">
    <source>
        <dbReference type="ARBA" id="ARBA00023002"/>
    </source>
</evidence>
<dbReference type="KEGG" id="dog:HP555_02810"/>
<dbReference type="InterPro" id="IPR004572">
    <property type="entry name" value="Protoporphyrinogen_oxidase"/>
</dbReference>
<dbReference type="EMBL" id="CP054140">
    <property type="protein sequence ID" value="QQG64867.1"/>
    <property type="molecule type" value="Genomic_DNA"/>
</dbReference>
<keyword evidence="6" id="KW-0963">Cytoplasm</keyword>
<dbReference type="InterPro" id="IPR050464">
    <property type="entry name" value="Zeta_carotene_desat/Oxidored"/>
</dbReference>
<dbReference type="Gene3D" id="1.10.3110.10">
    <property type="entry name" value="protoporphyrinogen ix oxidase, domain 3"/>
    <property type="match status" value="1"/>
</dbReference>